<dbReference type="KEGG" id="cad:Curi_c16610"/>
<feature type="coiled-coil region" evidence="1">
    <location>
        <begin position="116"/>
        <end position="143"/>
    </location>
</feature>
<gene>
    <name evidence="2" type="ordered locus">Curi_c16610</name>
</gene>
<proteinExistence type="predicted"/>
<dbReference type="PATRIC" id="fig|1128398.3.peg.1703"/>
<reference evidence="2 3" key="1">
    <citation type="journal article" date="2012" name="PLoS ONE">
        <title>The purine-utilizing bacterium Clostridium acidurici 9a: a genome-guided metabolic reconsideration.</title>
        <authorList>
            <person name="Hartwich K."/>
            <person name="Poehlein A."/>
            <person name="Daniel R."/>
        </authorList>
    </citation>
    <scope>NUCLEOTIDE SEQUENCE [LARGE SCALE GENOMIC DNA]</scope>
    <source>
        <strain evidence="3">ATCC 7906 / DSM 604 / BCRC 14475 / CIP 104303 / KCTC 5404 / NCIMB 10678 / 9a</strain>
    </source>
</reference>
<evidence type="ECO:0008006" key="4">
    <source>
        <dbReference type="Google" id="ProtNLM"/>
    </source>
</evidence>
<sequence length="155" mass="17915">MDIFKLLDEIEDIVESGSSIPFASKVLVDKNELLEIITEIRVKLPDELKQAEWIKEERQRILAEAQSDADTMVKEVQLHIEEMVDRHEIVSQAQDRAQEIMAKAQSNAKEIRIGANEYADDILKNMENNLRELEGRIKDTIDVLEINRSELSENR</sequence>
<name>K0AXZ0_GOTA9</name>
<organism evidence="2 3">
    <name type="scientific">Gottschalkia acidurici (strain ATCC 7906 / DSM 604 / BCRC 14475 / CIP 104303 / KCTC 5404 / NCIMB 10678 / 9a)</name>
    <name type="common">Clostridium acidurici</name>
    <dbReference type="NCBI Taxonomy" id="1128398"/>
    <lineage>
        <taxon>Bacteria</taxon>
        <taxon>Bacillati</taxon>
        <taxon>Bacillota</taxon>
        <taxon>Tissierellia</taxon>
        <taxon>Tissierellales</taxon>
        <taxon>Gottschalkiaceae</taxon>
        <taxon>Gottschalkia</taxon>
    </lineage>
</organism>
<keyword evidence="3" id="KW-1185">Reference proteome</keyword>
<dbReference type="Proteomes" id="UP000006094">
    <property type="component" value="Chromosome"/>
</dbReference>
<dbReference type="RefSeq" id="WP_014967804.1">
    <property type="nucleotide sequence ID" value="NC_018664.1"/>
</dbReference>
<evidence type="ECO:0000313" key="2">
    <source>
        <dbReference type="EMBL" id="AFS78668.1"/>
    </source>
</evidence>
<dbReference type="HOGENOM" id="CLU_078484_3_2_9"/>
<accession>K0AXZ0</accession>
<dbReference type="AlphaFoldDB" id="K0AXZ0"/>
<dbReference type="OrthoDB" id="1690557at2"/>
<dbReference type="STRING" id="1128398.Curi_c16610"/>
<evidence type="ECO:0000256" key="1">
    <source>
        <dbReference type="SAM" id="Coils"/>
    </source>
</evidence>
<evidence type="ECO:0000313" key="3">
    <source>
        <dbReference type="Proteomes" id="UP000006094"/>
    </source>
</evidence>
<dbReference type="EMBL" id="CP003326">
    <property type="protein sequence ID" value="AFS78668.1"/>
    <property type="molecule type" value="Genomic_DNA"/>
</dbReference>
<dbReference type="eggNOG" id="COG0711">
    <property type="taxonomic scope" value="Bacteria"/>
</dbReference>
<keyword evidence="1" id="KW-0175">Coiled coil</keyword>
<protein>
    <recommendedName>
        <fullName evidence="4">ATPase</fullName>
    </recommendedName>
</protein>